<evidence type="ECO:0000256" key="14">
    <source>
        <dbReference type="RuleBase" id="RU368090"/>
    </source>
</evidence>
<keyword evidence="7 14" id="KW-0863">Zinc-finger</keyword>
<feature type="region of interest" description="Disordered" evidence="15">
    <location>
        <begin position="416"/>
        <end position="459"/>
    </location>
</feature>
<keyword evidence="6 14" id="KW-0227">DNA damage</keyword>
<dbReference type="GO" id="GO:0006289">
    <property type="term" value="P:nucleotide-excision repair"/>
    <property type="evidence" value="ECO:0007669"/>
    <property type="project" value="UniProtKB-UniRule"/>
</dbReference>
<dbReference type="EMBL" id="OUUZ01000019">
    <property type="protein sequence ID" value="SPQ27517.1"/>
    <property type="molecule type" value="Genomic_DNA"/>
</dbReference>
<dbReference type="GO" id="GO:0005675">
    <property type="term" value="C:transcription factor TFIIH holo complex"/>
    <property type="evidence" value="ECO:0007669"/>
    <property type="project" value="UniProtKB-UniRule"/>
</dbReference>
<comment type="function">
    <text evidence="1 14">Component of the general transcription and DNA repair factor IIH (TFIIH) core complex, which is involved in general and transcription-coupled nucleotide excision repair (NER) of damaged DNA and, when complexed to TFIIK, in RNA transcription by RNA polymerase II. In NER, TFIIH acts by opening DNA around the lesion to allow the excision of the damaged oligonucleotide and its replacement by a new DNA fragment. In transcription, TFIIH has an essential role in transcription initiation. When the pre-initiation complex (PIC) has been established, TFIIH is required for promoter opening and promoter escape. Phosphorylation of the C-terminal tail (CTD) of the largest subunit of RNA polymerase II by the kinase module TFIIK controls the initiation of transcription.</text>
</comment>
<evidence type="ECO:0000256" key="5">
    <source>
        <dbReference type="ARBA" id="ARBA00022723"/>
    </source>
</evidence>
<evidence type="ECO:0000256" key="11">
    <source>
        <dbReference type="ARBA" id="ARBA00023204"/>
    </source>
</evidence>
<evidence type="ECO:0000256" key="10">
    <source>
        <dbReference type="ARBA" id="ARBA00023163"/>
    </source>
</evidence>
<feature type="compositionally biased region" description="Gly residues" evidence="15">
    <location>
        <begin position="322"/>
        <end position="338"/>
    </location>
</feature>
<feature type="region of interest" description="Disordered" evidence="15">
    <location>
        <begin position="294"/>
        <end position="341"/>
    </location>
</feature>
<feature type="compositionally biased region" description="Gly residues" evidence="15">
    <location>
        <begin position="425"/>
        <end position="442"/>
    </location>
</feature>
<comment type="subunit">
    <text evidence="14">Component of the 7-subunit TFIIH core complex composed of XPB/SSL2, XPD/RAD3, SSL1, TFB1, TFB2, TFB4 and TFB5, which is active in NER. The core complex associates with the 3-subunit CTD-kinase module TFIIK composed of CCL1, KIN28 and TFB3 to form the 10-subunit holoenzyme (holo-TFIIH) active in transcription.</text>
</comment>
<dbReference type="InterPro" id="IPR036465">
    <property type="entry name" value="vWFA_dom_sf"/>
</dbReference>
<name>A0A3S4F8B0_9PEZI</name>
<feature type="compositionally biased region" description="Basic and acidic residues" evidence="15">
    <location>
        <begin position="447"/>
        <end position="459"/>
    </location>
</feature>
<dbReference type="GO" id="GO:0006355">
    <property type="term" value="P:regulation of DNA-templated transcription"/>
    <property type="evidence" value="ECO:0007669"/>
    <property type="project" value="InterPro"/>
</dbReference>
<evidence type="ECO:0000256" key="6">
    <source>
        <dbReference type="ARBA" id="ARBA00022763"/>
    </source>
</evidence>
<comment type="similarity">
    <text evidence="3 14">Belongs to the TFB4 family.</text>
</comment>
<evidence type="ECO:0000256" key="7">
    <source>
        <dbReference type="ARBA" id="ARBA00022771"/>
    </source>
</evidence>
<evidence type="ECO:0000256" key="4">
    <source>
        <dbReference type="ARBA" id="ARBA00021280"/>
    </source>
</evidence>
<sequence>MSAQDVVDASEHYEVYNTDDIPSLCTIIIDTNPRAWAALADVLPISKAIANILIFVNAHLAFSNSNQVALIASHTNRAVWLYPAPPKQAPAPSEDVDMRDAGSSSDKPAPSYKPSAANKYPQFAQIEHILLTSLRSLIDDTTVSDLSTTTQISGALTLALAHINKTALSFAASAAAANALTTTGAPMTAGAAVGAAPVASTSTSGGGLAGMHARILILSVSDSSPAQYIPTMNAVFAAAHARIAIDTLSLRGSATFLEQASFITRGTFIRAAEPRGLLQYLMFGFGSGSAPSHPAAGGGGAGGTDAGKGPAFKPKTAASTANGGGPAGRGRPKPGGGSSSTRLGLGASVAELLVTPSADAVDFRAACFCHRNVVDTGFVCSICLSIFCEVPDGGECLTCGTRLALGNYGRTPVVAPPPPPAGNPAAGGGAGGVGVGVGGGAGSPNAARKEKEKRKVEAQ</sequence>
<keyword evidence="10 14" id="KW-0804">Transcription</keyword>
<dbReference type="GO" id="GO:0008270">
    <property type="term" value="F:zinc ion binding"/>
    <property type="evidence" value="ECO:0007669"/>
    <property type="project" value="UniProtKB-KW"/>
</dbReference>
<evidence type="ECO:0000256" key="9">
    <source>
        <dbReference type="ARBA" id="ARBA00023015"/>
    </source>
</evidence>
<evidence type="ECO:0000256" key="12">
    <source>
        <dbReference type="ARBA" id="ARBA00023242"/>
    </source>
</evidence>
<keyword evidence="11 14" id="KW-0234">DNA repair</keyword>
<keyword evidence="12 14" id="KW-0539">Nucleus</keyword>
<dbReference type="Proteomes" id="UP000289323">
    <property type="component" value="Unassembled WGS sequence"/>
</dbReference>
<evidence type="ECO:0000313" key="17">
    <source>
        <dbReference type="Proteomes" id="UP000289323"/>
    </source>
</evidence>
<gene>
    <name evidence="16" type="ORF">TT172_LOCUS9936</name>
</gene>
<dbReference type="GO" id="GO:0000439">
    <property type="term" value="C:transcription factor TFIIH core complex"/>
    <property type="evidence" value="ECO:0007669"/>
    <property type="project" value="UniProtKB-UniRule"/>
</dbReference>
<dbReference type="PANTHER" id="PTHR12831:SF0">
    <property type="entry name" value="GENERAL TRANSCRIPTION FACTOR IIH SUBUNIT 3"/>
    <property type="match status" value="1"/>
</dbReference>
<proteinExistence type="inferred from homology"/>
<keyword evidence="8 14" id="KW-0862">Zinc</keyword>
<evidence type="ECO:0000256" key="8">
    <source>
        <dbReference type="ARBA" id="ARBA00022833"/>
    </source>
</evidence>
<dbReference type="AlphaFoldDB" id="A0A3S4F8B0"/>
<evidence type="ECO:0000256" key="1">
    <source>
        <dbReference type="ARBA" id="ARBA00002817"/>
    </source>
</evidence>
<comment type="subcellular location">
    <subcellularLocation>
        <location evidence="2 14">Nucleus</location>
    </subcellularLocation>
</comment>
<organism evidence="16 17">
    <name type="scientific">Thermothielavioides terrestris</name>
    <dbReference type="NCBI Taxonomy" id="2587410"/>
    <lineage>
        <taxon>Eukaryota</taxon>
        <taxon>Fungi</taxon>
        <taxon>Dikarya</taxon>
        <taxon>Ascomycota</taxon>
        <taxon>Pezizomycotina</taxon>
        <taxon>Sordariomycetes</taxon>
        <taxon>Sordariomycetidae</taxon>
        <taxon>Sordariales</taxon>
        <taxon>Chaetomiaceae</taxon>
        <taxon>Thermothielavioides</taxon>
    </lineage>
</organism>
<evidence type="ECO:0000256" key="15">
    <source>
        <dbReference type="SAM" id="MobiDB-lite"/>
    </source>
</evidence>
<reference evidence="16 17" key="1">
    <citation type="submission" date="2018-04" db="EMBL/GenBank/DDBJ databases">
        <authorList>
            <person name="Huttner S."/>
            <person name="Dainat J."/>
        </authorList>
    </citation>
    <scope>NUCLEOTIDE SEQUENCE [LARGE SCALE GENOMIC DNA]</scope>
</reference>
<accession>A0A3S4F8B0</accession>
<protein>
    <recommendedName>
        <fullName evidence="4 14">General transcription and DNA repair factor IIH subunit TFB4</fullName>
        <shortName evidence="14">TFIIH subunit TFB4</shortName>
    </recommendedName>
    <alternativeName>
        <fullName evidence="13 14">RNA polymerase II transcription factor B subunit 4</fullName>
    </alternativeName>
</protein>
<dbReference type="Gene3D" id="3.40.50.410">
    <property type="entry name" value="von Willebrand factor, type A domain"/>
    <property type="match status" value="1"/>
</dbReference>
<evidence type="ECO:0000313" key="16">
    <source>
        <dbReference type="EMBL" id="SPQ27517.1"/>
    </source>
</evidence>
<dbReference type="FunFam" id="3.40.50.410:FF:000084">
    <property type="entry name" value="Transcription factor TFIIH subunit Tfb4, putative"/>
    <property type="match status" value="1"/>
</dbReference>
<evidence type="ECO:0000256" key="2">
    <source>
        <dbReference type="ARBA" id="ARBA00004123"/>
    </source>
</evidence>
<dbReference type="InterPro" id="IPR004600">
    <property type="entry name" value="TFIIH_Tfb4/GTF2H3"/>
</dbReference>
<keyword evidence="5 14" id="KW-0479">Metal-binding</keyword>
<keyword evidence="9 14" id="KW-0805">Transcription regulation</keyword>
<dbReference type="Pfam" id="PF03850">
    <property type="entry name" value="Tfb4"/>
    <property type="match status" value="2"/>
</dbReference>
<feature type="compositionally biased region" description="Gly residues" evidence="15">
    <location>
        <begin position="296"/>
        <end position="306"/>
    </location>
</feature>
<evidence type="ECO:0000256" key="13">
    <source>
        <dbReference type="ARBA" id="ARBA00033341"/>
    </source>
</evidence>
<feature type="region of interest" description="Disordered" evidence="15">
    <location>
        <begin position="89"/>
        <end position="116"/>
    </location>
</feature>
<dbReference type="PANTHER" id="PTHR12831">
    <property type="entry name" value="TRANSCRIPTION INITIATION FACTOR IIH TFIIH , POLYPEPTIDE 3-RELATED"/>
    <property type="match status" value="1"/>
</dbReference>
<evidence type="ECO:0000256" key="3">
    <source>
        <dbReference type="ARBA" id="ARBA00005273"/>
    </source>
</evidence>